<name>A0ABW1IKS2_9BACL</name>
<dbReference type="PANTHER" id="PTHR37806">
    <property type="entry name" value="LMO0724 PROTEIN"/>
    <property type="match status" value="1"/>
</dbReference>
<feature type="domain" description="Peptidase C39-like" evidence="2">
    <location>
        <begin position="76"/>
        <end position="241"/>
    </location>
</feature>
<dbReference type="Proteomes" id="UP001596250">
    <property type="component" value="Unassembled WGS sequence"/>
</dbReference>
<comment type="caution">
    <text evidence="3">The sequence shown here is derived from an EMBL/GenBank/DDBJ whole genome shotgun (WGS) entry which is preliminary data.</text>
</comment>
<dbReference type="Pfam" id="PF13529">
    <property type="entry name" value="Peptidase_C39_2"/>
    <property type="match status" value="1"/>
</dbReference>
<dbReference type="EMBL" id="JBHSQV010000029">
    <property type="protein sequence ID" value="MFC5985677.1"/>
    <property type="molecule type" value="Genomic_DNA"/>
</dbReference>
<proteinExistence type="predicted"/>
<accession>A0ABW1IKS2</accession>
<keyword evidence="1" id="KW-1133">Transmembrane helix</keyword>
<dbReference type="Gene3D" id="3.90.70.10">
    <property type="entry name" value="Cysteine proteinases"/>
    <property type="match status" value="1"/>
</dbReference>
<keyword evidence="1" id="KW-0812">Transmembrane</keyword>
<gene>
    <name evidence="3" type="ORF">ACFPXP_04425</name>
</gene>
<dbReference type="RefSeq" id="WP_379892751.1">
    <property type="nucleotide sequence ID" value="NZ_CBCSCT010000012.1"/>
</dbReference>
<keyword evidence="4" id="KW-1185">Reference proteome</keyword>
<evidence type="ECO:0000259" key="2">
    <source>
        <dbReference type="Pfam" id="PF13529"/>
    </source>
</evidence>
<dbReference type="PANTHER" id="PTHR37806:SF1">
    <property type="entry name" value="PEPTIDASE C39-LIKE DOMAIN-CONTAINING PROTEIN"/>
    <property type="match status" value="1"/>
</dbReference>
<feature type="transmembrane region" description="Helical" evidence="1">
    <location>
        <begin position="7"/>
        <end position="31"/>
    </location>
</feature>
<evidence type="ECO:0000313" key="4">
    <source>
        <dbReference type="Proteomes" id="UP001596250"/>
    </source>
</evidence>
<evidence type="ECO:0000313" key="3">
    <source>
        <dbReference type="EMBL" id="MFC5985677.1"/>
    </source>
</evidence>
<sequence>MRSFLKYVFYGILSAALIGLNGLLIAQIWVYRNDRPMDEELHVDSSQAADVLMEEGAESGKPPEVMIAERKPSMMLEVASIRQHPELYNGCEITALTMVVNDYGVAKNKLSLASELRSDHTPIAMDQHGRIIEWGNPEEGFVGDITGKNMGLGVYHGPVLELMKTYIPTAQNLTGEPFEVLEQYVSGGAPVMVWTTVSFTVPQADGWVTWDSPTGEVKATFQMHTVVMVGYDDQHVYVNDPQTGEQAKKIKKAAFMDTWEAMGKQALSYIPV</sequence>
<keyword evidence="1" id="KW-0472">Membrane</keyword>
<dbReference type="InterPro" id="IPR039564">
    <property type="entry name" value="Peptidase_C39-like"/>
</dbReference>
<organism evidence="3 4">
    <name type="scientific">Marinicrinis lubricantis</name>
    <dbReference type="NCBI Taxonomy" id="2086470"/>
    <lineage>
        <taxon>Bacteria</taxon>
        <taxon>Bacillati</taxon>
        <taxon>Bacillota</taxon>
        <taxon>Bacilli</taxon>
        <taxon>Bacillales</taxon>
        <taxon>Paenibacillaceae</taxon>
    </lineage>
</organism>
<protein>
    <submittedName>
        <fullName evidence="3">C39 family peptidase</fullName>
    </submittedName>
</protein>
<evidence type="ECO:0000256" key="1">
    <source>
        <dbReference type="SAM" id="Phobius"/>
    </source>
</evidence>
<reference evidence="4" key="1">
    <citation type="journal article" date="2019" name="Int. J. Syst. Evol. Microbiol.">
        <title>The Global Catalogue of Microorganisms (GCM) 10K type strain sequencing project: providing services to taxonomists for standard genome sequencing and annotation.</title>
        <authorList>
            <consortium name="The Broad Institute Genomics Platform"/>
            <consortium name="The Broad Institute Genome Sequencing Center for Infectious Disease"/>
            <person name="Wu L."/>
            <person name="Ma J."/>
        </authorList>
    </citation>
    <scope>NUCLEOTIDE SEQUENCE [LARGE SCALE GENOMIC DNA]</scope>
    <source>
        <strain evidence="4">CCM 8749</strain>
    </source>
</reference>